<proteinExistence type="predicted"/>
<evidence type="ECO:0000313" key="1">
    <source>
        <dbReference type="EMBL" id="OJJ88334.1"/>
    </source>
</evidence>
<gene>
    <name evidence="1" type="ORF">ASPGLDRAFT_41894</name>
</gene>
<dbReference type="PANTHER" id="PTHR33481:SF1">
    <property type="entry name" value="ENDONUCLEASE_EXONUCLEASE_PHOSPHATASE DOMAIN-CONTAINING PROTEIN-RELATED"/>
    <property type="match status" value="1"/>
</dbReference>
<dbReference type="Proteomes" id="UP000184300">
    <property type="component" value="Unassembled WGS sequence"/>
</dbReference>
<organism evidence="1 2">
    <name type="scientific">Aspergillus glaucus CBS 516.65</name>
    <dbReference type="NCBI Taxonomy" id="1160497"/>
    <lineage>
        <taxon>Eukaryota</taxon>
        <taxon>Fungi</taxon>
        <taxon>Dikarya</taxon>
        <taxon>Ascomycota</taxon>
        <taxon>Pezizomycotina</taxon>
        <taxon>Eurotiomycetes</taxon>
        <taxon>Eurotiomycetidae</taxon>
        <taxon>Eurotiales</taxon>
        <taxon>Aspergillaceae</taxon>
        <taxon>Aspergillus</taxon>
        <taxon>Aspergillus subgen. Aspergillus</taxon>
    </lineage>
</organism>
<protein>
    <recommendedName>
        <fullName evidence="3">Reverse transcriptase domain-containing protein</fullName>
    </recommendedName>
</protein>
<dbReference type="VEuPathDB" id="FungiDB:ASPGLDRAFT_41894"/>
<dbReference type="AlphaFoldDB" id="A0A1L9VWQ3"/>
<accession>A0A1L9VWQ3</accession>
<reference evidence="2" key="1">
    <citation type="journal article" date="2017" name="Genome Biol.">
        <title>Comparative genomics reveals high biological diversity and specific adaptations in the industrially and medically important fungal genus Aspergillus.</title>
        <authorList>
            <person name="de Vries R.P."/>
            <person name="Riley R."/>
            <person name="Wiebenga A."/>
            <person name="Aguilar-Osorio G."/>
            <person name="Amillis S."/>
            <person name="Uchima C.A."/>
            <person name="Anderluh G."/>
            <person name="Asadollahi M."/>
            <person name="Askin M."/>
            <person name="Barry K."/>
            <person name="Battaglia E."/>
            <person name="Bayram O."/>
            <person name="Benocci T."/>
            <person name="Braus-Stromeyer S.A."/>
            <person name="Caldana C."/>
            <person name="Canovas D."/>
            <person name="Cerqueira G.C."/>
            <person name="Chen F."/>
            <person name="Chen W."/>
            <person name="Choi C."/>
            <person name="Clum A."/>
            <person name="Dos Santos R.A."/>
            <person name="Damasio A.R."/>
            <person name="Diallinas G."/>
            <person name="Emri T."/>
            <person name="Fekete E."/>
            <person name="Flipphi M."/>
            <person name="Freyberg S."/>
            <person name="Gallo A."/>
            <person name="Gournas C."/>
            <person name="Habgood R."/>
            <person name="Hainaut M."/>
            <person name="Harispe M.L."/>
            <person name="Henrissat B."/>
            <person name="Hilden K.S."/>
            <person name="Hope R."/>
            <person name="Hossain A."/>
            <person name="Karabika E."/>
            <person name="Karaffa L."/>
            <person name="Karanyi Z."/>
            <person name="Krasevec N."/>
            <person name="Kuo A."/>
            <person name="Kusch H."/>
            <person name="LaButti K."/>
            <person name="Lagendijk E.L."/>
            <person name="Lapidus A."/>
            <person name="Levasseur A."/>
            <person name="Lindquist E."/>
            <person name="Lipzen A."/>
            <person name="Logrieco A.F."/>
            <person name="MacCabe A."/>
            <person name="Maekelae M.R."/>
            <person name="Malavazi I."/>
            <person name="Melin P."/>
            <person name="Meyer V."/>
            <person name="Mielnichuk N."/>
            <person name="Miskei M."/>
            <person name="Molnar A.P."/>
            <person name="Mule G."/>
            <person name="Ngan C.Y."/>
            <person name="Orejas M."/>
            <person name="Orosz E."/>
            <person name="Ouedraogo J.P."/>
            <person name="Overkamp K.M."/>
            <person name="Park H.-S."/>
            <person name="Perrone G."/>
            <person name="Piumi F."/>
            <person name="Punt P.J."/>
            <person name="Ram A.F."/>
            <person name="Ramon A."/>
            <person name="Rauscher S."/>
            <person name="Record E."/>
            <person name="Riano-Pachon D.M."/>
            <person name="Robert V."/>
            <person name="Roehrig J."/>
            <person name="Ruller R."/>
            <person name="Salamov A."/>
            <person name="Salih N.S."/>
            <person name="Samson R.A."/>
            <person name="Sandor E."/>
            <person name="Sanguinetti M."/>
            <person name="Schuetze T."/>
            <person name="Sepcic K."/>
            <person name="Shelest E."/>
            <person name="Sherlock G."/>
            <person name="Sophianopoulou V."/>
            <person name="Squina F.M."/>
            <person name="Sun H."/>
            <person name="Susca A."/>
            <person name="Todd R.B."/>
            <person name="Tsang A."/>
            <person name="Unkles S.E."/>
            <person name="van de Wiele N."/>
            <person name="van Rossen-Uffink D."/>
            <person name="Oliveira J.V."/>
            <person name="Vesth T.C."/>
            <person name="Visser J."/>
            <person name="Yu J.-H."/>
            <person name="Zhou M."/>
            <person name="Andersen M.R."/>
            <person name="Archer D.B."/>
            <person name="Baker S.E."/>
            <person name="Benoit I."/>
            <person name="Brakhage A.A."/>
            <person name="Braus G.H."/>
            <person name="Fischer R."/>
            <person name="Frisvad J.C."/>
            <person name="Goldman G.H."/>
            <person name="Houbraken J."/>
            <person name="Oakley B."/>
            <person name="Pocsi I."/>
            <person name="Scazzocchio C."/>
            <person name="Seiboth B."/>
            <person name="vanKuyk P.A."/>
            <person name="Wortman J."/>
            <person name="Dyer P.S."/>
            <person name="Grigoriev I.V."/>
        </authorList>
    </citation>
    <scope>NUCLEOTIDE SEQUENCE [LARGE SCALE GENOMIC DNA]</scope>
    <source>
        <strain evidence="2">CBS 516.65</strain>
    </source>
</reference>
<evidence type="ECO:0000313" key="2">
    <source>
        <dbReference type="Proteomes" id="UP000184300"/>
    </source>
</evidence>
<dbReference type="EMBL" id="KV878889">
    <property type="protein sequence ID" value="OJJ88334.1"/>
    <property type="molecule type" value="Genomic_DNA"/>
</dbReference>
<keyword evidence="2" id="KW-1185">Reference proteome</keyword>
<name>A0A1L9VWQ3_ASPGL</name>
<dbReference type="PANTHER" id="PTHR33481">
    <property type="entry name" value="REVERSE TRANSCRIPTASE"/>
    <property type="match status" value="1"/>
</dbReference>
<dbReference type="STRING" id="1160497.A0A1L9VWQ3"/>
<dbReference type="OrthoDB" id="4510570at2759"/>
<dbReference type="RefSeq" id="XP_022405010.1">
    <property type="nucleotide sequence ID" value="XM_022545506.1"/>
</dbReference>
<sequence>MMTWDVKGAFDAVLSGRLIQHLRDQGWPSTVLHWVASFTQGRTATIRLDGSGHQSVTDILCTKAGSNTYAKWLGKSHFYTDICRRH</sequence>
<evidence type="ECO:0008006" key="3">
    <source>
        <dbReference type="Google" id="ProtNLM"/>
    </source>
</evidence>
<dbReference type="GeneID" id="34461767"/>